<sequence length="165" mass="18709">MLKIYKIYLAKKRLKAVAPVKDASNTIEVKSLVLLYDSPDKDLLKSLEKLKRELGISEEDFHCVFCGSGDKAREESIGFQLKDIAYNGKIKNQALKEIIQSGPDLVISYTEKNNREALFLREVISALVKAGRFEEKEVNLSINDGNKPEVFTDELIKYLKILKGE</sequence>
<dbReference type="OrthoDB" id="1430532at2"/>
<gene>
    <name evidence="1" type="ORF">SAMN05660413_00472</name>
</gene>
<protein>
    <submittedName>
        <fullName evidence="1">Uncharacterized protein</fullName>
    </submittedName>
</protein>
<evidence type="ECO:0000313" key="2">
    <source>
        <dbReference type="Proteomes" id="UP000199153"/>
    </source>
</evidence>
<reference evidence="1 2" key="1">
    <citation type="submission" date="2016-10" db="EMBL/GenBank/DDBJ databases">
        <authorList>
            <person name="de Groot N.N."/>
        </authorList>
    </citation>
    <scope>NUCLEOTIDE SEQUENCE [LARGE SCALE GENOMIC DNA]</scope>
    <source>
        <strain evidence="1 2">DSM 17794</strain>
    </source>
</reference>
<dbReference type="Pfam" id="PF21857">
    <property type="entry name" value="DUF6913"/>
    <property type="match status" value="1"/>
</dbReference>
<evidence type="ECO:0000313" key="1">
    <source>
        <dbReference type="EMBL" id="SFN32486.1"/>
    </source>
</evidence>
<dbReference type="STRING" id="287099.SAMN05660413_00472"/>
<dbReference type="InterPro" id="IPR054207">
    <property type="entry name" value="DUF6913"/>
</dbReference>
<proteinExistence type="predicted"/>
<dbReference type="RefSeq" id="WP_093405413.1">
    <property type="nucleotide sequence ID" value="NZ_FOVL01000002.1"/>
</dbReference>
<organism evidence="1 2">
    <name type="scientific">Salegentibacter flavus</name>
    <dbReference type="NCBI Taxonomy" id="287099"/>
    <lineage>
        <taxon>Bacteria</taxon>
        <taxon>Pseudomonadati</taxon>
        <taxon>Bacteroidota</taxon>
        <taxon>Flavobacteriia</taxon>
        <taxon>Flavobacteriales</taxon>
        <taxon>Flavobacteriaceae</taxon>
        <taxon>Salegentibacter</taxon>
    </lineage>
</organism>
<dbReference type="Proteomes" id="UP000199153">
    <property type="component" value="Unassembled WGS sequence"/>
</dbReference>
<dbReference type="AlphaFoldDB" id="A0A1I4Y368"/>
<keyword evidence="2" id="KW-1185">Reference proteome</keyword>
<dbReference type="EMBL" id="FOVL01000002">
    <property type="protein sequence ID" value="SFN32486.1"/>
    <property type="molecule type" value="Genomic_DNA"/>
</dbReference>
<name>A0A1I4Y368_9FLAO</name>
<accession>A0A1I4Y368</accession>